<comment type="caution">
    <text evidence="1">The sequence shown here is derived from an EMBL/GenBank/DDBJ whole genome shotgun (WGS) entry which is preliminary data.</text>
</comment>
<gene>
    <name evidence="1" type="ORF">NUW54_g5669</name>
</gene>
<reference evidence="1" key="1">
    <citation type="submission" date="2022-08" db="EMBL/GenBank/DDBJ databases">
        <title>Genome Sequence of Pycnoporus sanguineus.</title>
        <authorList>
            <person name="Buettner E."/>
        </authorList>
    </citation>
    <scope>NUCLEOTIDE SEQUENCE</scope>
    <source>
        <strain evidence="1">CG-C14</strain>
    </source>
</reference>
<dbReference type="Proteomes" id="UP001144978">
    <property type="component" value="Unassembled WGS sequence"/>
</dbReference>
<evidence type="ECO:0000313" key="1">
    <source>
        <dbReference type="EMBL" id="KAJ3002762.1"/>
    </source>
</evidence>
<protein>
    <submittedName>
        <fullName evidence="1">Uncharacterized protein</fullName>
    </submittedName>
</protein>
<sequence>MTTPGVHTGHTNPGHRGTSFAAVISPSRLLDALLISDRRRLLARESSADPLQGYLNNLNITNPSYVTHLASPGSSAASPTAGSLWRHVRDIFDSGIEVAEDKAAQILHILTGGAEGAKEGAKEGARAGNEEYKAQKVEL</sequence>
<evidence type="ECO:0000313" key="2">
    <source>
        <dbReference type="Proteomes" id="UP001144978"/>
    </source>
</evidence>
<name>A0ACC1PW06_9APHY</name>
<proteinExistence type="predicted"/>
<accession>A0ACC1PW06</accession>
<dbReference type="EMBL" id="JANSHE010001422">
    <property type="protein sequence ID" value="KAJ3002762.1"/>
    <property type="molecule type" value="Genomic_DNA"/>
</dbReference>
<organism evidence="1 2">
    <name type="scientific">Trametes sanguinea</name>
    <dbReference type="NCBI Taxonomy" id="158606"/>
    <lineage>
        <taxon>Eukaryota</taxon>
        <taxon>Fungi</taxon>
        <taxon>Dikarya</taxon>
        <taxon>Basidiomycota</taxon>
        <taxon>Agaricomycotina</taxon>
        <taxon>Agaricomycetes</taxon>
        <taxon>Polyporales</taxon>
        <taxon>Polyporaceae</taxon>
        <taxon>Trametes</taxon>
    </lineage>
</organism>
<keyword evidence="2" id="KW-1185">Reference proteome</keyword>